<keyword evidence="2" id="KW-1185">Reference proteome</keyword>
<dbReference type="STRING" id="27835.A0A0N4XUV2"/>
<proteinExistence type="predicted"/>
<protein>
    <submittedName>
        <fullName evidence="3">CIA30 domain-containing protein</fullName>
    </submittedName>
</protein>
<reference evidence="3" key="1">
    <citation type="submission" date="2017-02" db="UniProtKB">
        <authorList>
            <consortium name="WormBaseParasite"/>
        </authorList>
    </citation>
    <scope>IDENTIFICATION</scope>
</reference>
<gene>
    <name evidence="1" type="ORF">NBR_LOCUS6515</name>
</gene>
<name>A0A0N4XUV2_NIPBR</name>
<dbReference type="Proteomes" id="UP000271162">
    <property type="component" value="Unassembled WGS sequence"/>
</dbReference>
<dbReference type="EMBL" id="UYSL01019806">
    <property type="protein sequence ID" value="VDL70104.1"/>
    <property type="molecule type" value="Genomic_DNA"/>
</dbReference>
<reference evidence="1 2" key="2">
    <citation type="submission" date="2018-11" db="EMBL/GenBank/DDBJ databases">
        <authorList>
            <consortium name="Pathogen Informatics"/>
        </authorList>
    </citation>
    <scope>NUCLEOTIDE SEQUENCE [LARGE SCALE GENOMIC DNA]</scope>
</reference>
<evidence type="ECO:0000313" key="2">
    <source>
        <dbReference type="Proteomes" id="UP000271162"/>
    </source>
</evidence>
<accession>A0A0N4XUV2</accession>
<evidence type="ECO:0000313" key="3">
    <source>
        <dbReference type="WBParaSite" id="NBR_0000651401-mRNA-1"/>
    </source>
</evidence>
<dbReference type="WBParaSite" id="NBR_0000651401-mRNA-1">
    <property type="protein sequence ID" value="NBR_0000651401-mRNA-1"/>
    <property type="gene ID" value="NBR_0000651401"/>
</dbReference>
<sequence>MLHCHYLSTINSARMTEWEPYLGRISLSIPYYSGPRQCKFETNRYFVAVYETPVQYDIGNLQAEYRLASVDSRDPLGWKQAPFAETSEGDVNSVLLAFFKMQGPPLPLVR</sequence>
<evidence type="ECO:0000313" key="1">
    <source>
        <dbReference type="EMBL" id="VDL70104.1"/>
    </source>
</evidence>
<organism evidence="3">
    <name type="scientific">Nippostrongylus brasiliensis</name>
    <name type="common">Rat hookworm</name>
    <dbReference type="NCBI Taxonomy" id="27835"/>
    <lineage>
        <taxon>Eukaryota</taxon>
        <taxon>Metazoa</taxon>
        <taxon>Ecdysozoa</taxon>
        <taxon>Nematoda</taxon>
        <taxon>Chromadorea</taxon>
        <taxon>Rhabditida</taxon>
        <taxon>Rhabditina</taxon>
        <taxon>Rhabditomorpha</taxon>
        <taxon>Strongyloidea</taxon>
        <taxon>Heligmosomidae</taxon>
        <taxon>Nippostrongylus</taxon>
    </lineage>
</organism>
<dbReference type="AlphaFoldDB" id="A0A0N4XUV2"/>